<dbReference type="EMBL" id="JACEEZ010015345">
    <property type="protein sequence ID" value="KAG0718897.1"/>
    <property type="molecule type" value="Genomic_DNA"/>
</dbReference>
<evidence type="ECO:0000256" key="3">
    <source>
        <dbReference type="ARBA" id="ARBA00022692"/>
    </source>
</evidence>
<comment type="subcellular location">
    <subcellularLocation>
        <location evidence="1">Cell membrane</location>
        <topology evidence="1">Multi-pass membrane protein</topology>
    </subcellularLocation>
</comment>
<keyword evidence="4" id="KW-1133">Transmembrane helix</keyword>
<dbReference type="InterPro" id="IPR051449">
    <property type="entry name" value="ABC-2_transporter_component"/>
</dbReference>
<dbReference type="PANTHER" id="PTHR30294">
    <property type="entry name" value="MEMBRANE COMPONENT OF ABC TRANSPORTER YHHJ-RELATED"/>
    <property type="match status" value="1"/>
</dbReference>
<keyword evidence="7" id="KW-1185">Reference proteome</keyword>
<organism evidence="6 7">
    <name type="scientific">Chionoecetes opilio</name>
    <name type="common">Atlantic snow crab</name>
    <name type="synonym">Cancer opilio</name>
    <dbReference type="NCBI Taxonomy" id="41210"/>
    <lineage>
        <taxon>Eukaryota</taxon>
        <taxon>Metazoa</taxon>
        <taxon>Ecdysozoa</taxon>
        <taxon>Arthropoda</taxon>
        <taxon>Crustacea</taxon>
        <taxon>Multicrustacea</taxon>
        <taxon>Malacostraca</taxon>
        <taxon>Eumalacostraca</taxon>
        <taxon>Eucarida</taxon>
        <taxon>Decapoda</taxon>
        <taxon>Pleocyemata</taxon>
        <taxon>Brachyura</taxon>
        <taxon>Eubrachyura</taxon>
        <taxon>Majoidea</taxon>
        <taxon>Majidae</taxon>
        <taxon>Chionoecetes</taxon>
    </lineage>
</organism>
<dbReference type="OrthoDB" id="10255969at2759"/>
<sequence length="184" mass="20392">MPPLQTVLFCLTVGGTPYDLPMAIVNLDESYHVPFINTFYRSFEAGYAAVEDGSTWGLIFLNSSFTKGLLALYGPNVLPRLIDEAKEEAKINIYMDNTNSQISATLGFTLFTSLERFLTRVIQDVEGKFSGVNIDTSKYALPVEIALILVFMFPVFQLPCQGSMIWVVLLSVLQGFCGMTFGKS</sequence>
<keyword evidence="3" id="KW-0812">Transmembrane</keyword>
<dbReference type="GO" id="GO:0005886">
    <property type="term" value="C:plasma membrane"/>
    <property type="evidence" value="ECO:0007669"/>
    <property type="project" value="UniProtKB-SubCell"/>
</dbReference>
<dbReference type="Proteomes" id="UP000770661">
    <property type="component" value="Unassembled WGS sequence"/>
</dbReference>
<evidence type="ECO:0000256" key="2">
    <source>
        <dbReference type="ARBA" id="ARBA00022475"/>
    </source>
</evidence>
<evidence type="ECO:0000313" key="6">
    <source>
        <dbReference type="EMBL" id="KAG0718897.1"/>
    </source>
</evidence>
<keyword evidence="2" id="KW-1003">Cell membrane</keyword>
<keyword evidence="5" id="KW-0472">Membrane</keyword>
<evidence type="ECO:0000256" key="4">
    <source>
        <dbReference type="ARBA" id="ARBA00022989"/>
    </source>
</evidence>
<protein>
    <submittedName>
        <fullName evidence="6">Uncharacterized protein</fullName>
    </submittedName>
</protein>
<evidence type="ECO:0000256" key="1">
    <source>
        <dbReference type="ARBA" id="ARBA00004651"/>
    </source>
</evidence>
<name>A0A8J4Y205_CHIOP</name>
<proteinExistence type="predicted"/>
<dbReference type="PANTHER" id="PTHR30294:SF38">
    <property type="entry name" value="TRANSPORT PERMEASE PROTEIN"/>
    <property type="match status" value="1"/>
</dbReference>
<evidence type="ECO:0000256" key="5">
    <source>
        <dbReference type="ARBA" id="ARBA00023136"/>
    </source>
</evidence>
<reference evidence="6" key="1">
    <citation type="submission" date="2020-07" db="EMBL/GenBank/DDBJ databases">
        <title>The High-quality genome of the commercially important snow crab, Chionoecetes opilio.</title>
        <authorList>
            <person name="Jeong J.-H."/>
            <person name="Ryu S."/>
        </authorList>
    </citation>
    <scope>NUCLEOTIDE SEQUENCE</scope>
    <source>
        <strain evidence="6">MADBK_172401_WGS</strain>
        <tissue evidence="6">Digestive gland</tissue>
    </source>
</reference>
<evidence type="ECO:0000313" key="7">
    <source>
        <dbReference type="Proteomes" id="UP000770661"/>
    </source>
</evidence>
<accession>A0A8J4Y205</accession>
<dbReference type="AlphaFoldDB" id="A0A8J4Y205"/>
<gene>
    <name evidence="6" type="ORF">GWK47_051584</name>
</gene>
<comment type="caution">
    <text evidence="6">The sequence shown here is derived from an EMBL/GenBank/DDBJ whole genome shotgun (WGS) entry which is preliminary data.</text>
</comment>